<dbReference type="Pfam" id="PF22522">
    <property type="entry name" value="DUF6998"/>
    <property type="match status" value="1"/>
</dbReference>
<reference evidence="4" key="1">
    <citation type="journal article" date="2019" name="Int. J. Syst. Evol. Microbiol.">
        <title>The Global Catalogue of Microorganisms (GCM) 10K type strain sequencing project: providing services to taxonomists for standard genome sequencing and annotation.</title>
        <authorList>
            <consortium name="The Broad Institute Genomics Platform"/>
            <consortium name="The Broad Institute Genome Sequencing Center for Infectious Disease"/>
            <person name="Wu L."/>
            <person name="Ma J."/>
        </authorList>
    </citation>
    <scope>NUCLEOTIDE SEQUENCE [LARGE SCALE GENOMIC DNA]</scope>
    <source>
        <strain evidence="4">CCUG 48884</strain>
    </source>
</reference>
<name>A0ABW3W9A2_9RHOO</name>
<dbReference type="EMBL" id="JBHTMC010000004">
    <property type="protein sequence ID" value="MFD1262571.1"/>
    <property type="molecule type" value="Genomic_DNA"/>
</dbReference>
<dbReference type="InterPro" id="IPR054267">
    <property type="entry name" value="DUF6998"/>
</dbReference>
<protein>
    <submittedName>
        <fullName evidence="3">DUF6998 domain-containing protein</fullName>
    </submittedName>
</protein>
<evidence type="ECO:0000256" key="1">
    <source>
        <dbReference type="SAM" id="MobiDB-lite"/>
    </source>
</evidence>
<evidence type="ECO:0000313" key="3">
    <source>
        <dbReference type="EMBL" id="MFD1262571.1"/>
    </source>
</evidence>
<evidence type="ECO:0000313" key="4">
    <source>
        <dbReference type="Proteomes" id="UP001597158"/>
    </source>
</evidence>
<feature type="compositionally biased region" description="Polar residues" evidence="1">
    <location>
        <begin position="173"/>
        <end position="185"/>
    </location>
</feature>
<comment type="caution">
    <text evidence="3">The sequence shown here is derived from an EMBL/GenBank/DDBJ whole genome shotgun (WGS) entry which is preliminary data.</text>
</comment>
<gene>
    <name evidence="3" type="ORF">ACFQ4M_03190</name>
</gene>
<sequence length="191" mass="21479">MTFNYFKQQYCCWKIKLVMEVVWVDGEQLSKLVEELYSVVHELEKMFPGRHFTPDGHLVGSLGECLAAHHYGLDLLPASTQGVDALKGEKRVEIKATQGRRVALRCAPEHLLVLKLNKRGGFQEVYNGPGSLVWEQLECKPAPSNGQYQISLERLKSLMKKVPEKDRIPMLMPNNTRQPMGSSVSAPEGAT</sequence>
<dbReference type="RefSeq" id="WP_277835114.1">
    <property type="nucleotide sequence ID" value="NZ_JARQZE010000020.1"/>
</dbReference>
<feature type="domain" description="DUF6998" evidence="2">
    <location>
        <begin position="35"/>
        <end position="168"/>
    </location>
</feature>
<proteinExistence type="predicted"/>
<organism evidence="3 4">
    <name type="scientific">Thauera mechernichensis</name>
    <dbReference type="NCBI Taxonomy" id="82788"/>
    <lineage>
        <taxon>Bacteria</taxon>
        <taxon>Pseudomonadati</taxon>
        <taxon>Pseudomonadota</taxon>
        <taxon>Betaproteobacteria</taxon>
        <taxon>Rhodocyclales</taxon>
        <taxon>Zoogloeaceae</taxon>
        <taxon>Thauera</taxon>
    </lineage>
</organism>
<evidence type="ECO:0000259" key="2">
    <source>
        <dbReference type="Pfam" id="PF22522"/>
    </source>
</evidence>
<feature type="region of interest" description="Disordered" evidence="1">
    <location>
        <begin position="169"/>
        <end position="191"/>
    </location>
</feature>
<accession>A0ABW3W9A2</accession>
<dbReference type="Proteomes" id="UP001597158">
    <property type="component" value="Unassembled WGS sequence"/>
</dbReference>
<keyword evidence="4" id="KW-1185">Reference proteome</keyword>